<dbReference type="GO" id="GO:0016192">
    <property type="term" value="P:vesicle-mediated transport"/>
    <property type="evidence" value="ECO:0007669"/>
    <property type="project" value="EnsemblFungi"/>
</dbReference>
<keyword evidence="9" id="KW-1185">Reference proteome</keyword>
<feature type="transmembrane region" description="Helical" evidence="7">
    <location>
        <begin position="208"/>
        <end position="233"/>
    </location>
</feature>
<dbReference type="PANTHER" id="PTHR12841:SF6">
    <property type="entry name" value="PROTEIN UNC-50 HOMOLOG"/>
    <property type="match status" value="1"/>
</dbReference>
<evidence type="ECO:0008006" key="10">
    <source>
        <dbReference type="Google" id="ProtNLM"/>
    </source>
</evidence>
<reference key="2">
    <citation type="submission" date="2011-08" db="EMBL/GenBank/DDBJ databases">
        <title>Genome sequence of Naumovozyma castellii.</title>
        <authorList>
            <person name="Gordon J.L."/>
            <person name="Armisen D."/>
            <person name="Proux-Wera E."/>
            <person name="OhEigeartaigh S.S."/>
            <person name="Byrne K.P."/>
            <person name="Wolfe K.H."/>
        </authorList>
    </citation>
    <scope>NUCLEOTIDE SEQUENCE</scope>
    <source>
        <strain>Type strain:CBS 4309</strain>
    </source>
</reference>
<keyword evidence="4 7" id="KW-1133">Transmembrane helix</keyword>
<feature type="transmembrane region" description="Helical" evidence="7">
    <location>
        <begin position="133"/>
        <end position="156"/>
    </location>
</feature>
<evidence type="ECO:0000256" key="4">
    <source>
        <dbReference type="ARBA" id="ARBA00022989"/>
    </source>
</evidence>
<evidence type="ECO:0000313" key="8">
    <source>
        <dbReference type="EMBL" id="CCC68863.1"/>
    </source>
</evidence>
<dbReference type="OMA" id="ETAIWEM"/>
<feature type="transmembrane region" description="Helical" evidence="7">
    <location>
        <begin position="245"/>
        <end position="271"/>
    </location>
</feature>
<proteinExistence type="inferred from homology"/>
<dbReference type="GO" id="GO:0000139">
    <property type="term" value="C:Golgi membrane"/>
    <property type="evidence" value="ECO:0007669"/>
    <property type="project" value="EnsemblFungi"/>
</dbReference>
<keyword evidence="3 7" id="KW-0812">Transmembrane</keyword>
<dbReference type="InterPro" id="IPR007881">
    <property type="entry name" value="UNC-50"/>
</dbReference>
<organism evidence="8 9">
    <name type="scientific">Naumovozyma castellii</name>
    <name type="common">Yeast</name>
    <name type="synonym">Saccharomyces castellii</name>
    <dbReference type="NCBI Taxonomy" id="27288"/>
    <lineage>
        <taxon>Eukaryota</taxon>
        <taxon>Fungi</taxon>
        <taxon>Dikarya</taxon>
        <taxon>Ascomycota</taxon>
        <taxon>Saccharomycotina</taxon>
        <taxon>Saccharomycetes</taxon>
        <taxon>Saccharomycetales</taxon>
        <taxon>Saccharomycetaceae</taxon>
        <taxon>Naumovozyma</taxon>
    </lineage>
</organism>
<reference evidence="8 9" key="1">
    <citation type="journal article" date="2011" name="Proc. Natl. Acad. Sci. U.S.A.">
        <title>Evolutionary erosion of yeast sex chromosomes by mating-type switching accidents.</title>
        <authorList>
            <person name="Gordon J.L."/>
            <person name="Armisen D."/>
            <person name="Proux-Wera E."/>
            <person name="Oheigeartaigh S.S."/>
            <person name="Byrne K.P."/>
            <person name="Wolfe K.H."/>
        </authorList>
    </citation>
    <scope>NUCLEOTIDE SEQUENCE [LARGE SCALE GENOMIC DNA]</scope>
    <source>
        <strain evidence="9">ATCC 76901 / BCRC 22586 / CBS 4309 / NBRC 1992 / NRRL Y-12630</strain>
    </source>
</reference>
<dbReference type="FunCoup" id="G0VAD3">
    <property type="interactions" value="690"/>
</dbReference>
<protein>
    <recommendedName>
        <fullName evidence="10">UNC-50</fullName>
    </recommendedName>
</protein>
<feature type="region of interest" description="Disordered" evidence="6">
    <location>
        <begin position="1"/>
        <end position="45"/>
    </location>
</feature>
<dbReference type="STRING" id="1064592.G0VAD3"/>
<comment type="subcellular location">
    <subcellularLocation>
        <location evidence="1">Membrane</location>
        <topology evidence="1">Multi-pass membrane protein</topology>
    </subcellularLocation>
</comment>
<dbReference type="PANTHER" id="PTHR12841">
    <property type="entry name" value="PROTEIN UNC-50 HOMOLOG"/>
    <property type="match status" value="1"/>
</dbReference>
<dbReference type="Proteomes" id="UP000001640">
    <property type="component" value="Chromosome 2"/>
</dbReference>
<dbReference type="GeneID" id="96902420"/>
<feature type="transmembrane region" description="Helical" evidence="7">
    <location>
        <begin position="103"/>
        <end position="121"/>
    </location>
</feature>
<evidence type="ECO:0000256" key="5">
    <source>
        <dbReference type="ARBA" id="ARBA00023136"/>
    </source>
</evidence>
<feature type="compositionally biased region" description="Low complexity" evidence="6">
    <location>
        <begin position="26"/>
        <end position="45"/>
    </location>
</feature>
<keyword evidence="5 7" id="KW-0472">Membrane</keyword>
<evidence type="ECO:0000256" key="1">
    <source>
        <dbReference type="ARBA" id="ARBA00004141"/>
    </source>
</evidence>
<sequence length="276" mass="31766">MSSLPMTSQDLDPSQNRRTSASTTNGSSRAGSIAGSSTFRSSYSTSASLPPVLKRLFKSPKNLDFETAIWEMIHLITQPRKAFRSFYYQHQTKNQWARDDPSFFILQVLLLSIASIAWSIAYGDTFGGFLKLLFNMIFVDFFLVGFLITTAFWIILNRPFFKFKTTLGYNNVEWAYCFDVHCNAFLIIWVLLYLVQFLLLPVINLHNWIGLIVGNSLYCFAIGHYFILTFYGYTQLPFLKNINFILFPTLTMTVLYVISLVGIDLSAWLSFYNYSK</sequence>
<name>G0VAD3_NAUCA</name>
<evidence type="ECO:0000256" key="3">
    <source>
        <dbReference type="ARBA" id="ARBA00022692"/>
    </source>
</evidence>
<dbReference type="AlphaFoldDB" id="G0VAD3"/>
<dbReference type="HOGENOM" id="CLU_066239_1_2_1"/>
<gene>
    <name evidence="8" type="primary">NCAS0B07790</name>
    <name evidence="8" type="ordered locus">NCAS_0B07790</name>
</gene>
<dbReference type="OrthoDB" id="10027013at2759"/>
<feature type="transmembrane region" description="Helical" evidence="7">
    <location>
        <begin position="176"/>
        <end position="196"/>
    </location>
</feature>
<evidence type="ECO:0000256" key="2">
    <source>
        <dbReference type="ARBA" id="ARBA00006293"/>
    </source>
</evidence>
<dbReference type="EMBL" id="HE576753">
    <property type="protein sequence ID" value="CCC68863.1"/>
    <property type="molecule type" value="Genomic_DNA"/>
</dbReference>
<dbReference type="Pfam" id="PF05216">
    <property type="entry name" value="UNC-50"/>
    <property type="match status" value="1"/>
</dbReference>
<feature type="compositionally biased region" description="Polar residues" evidence="6">
    <location>
        <begin position="1"/>
        <end position="25"/>
    </location>
</feature>
<comment type="similarity">
    <text evidence="2">Belongs to the unc-50 family.</text>
</comment>
<evidence type="ECO:0000313" key="9">
    <source>
        <dbReference type="Proteomes" id="UP000001640"/>
    </source>
</evidence>
<dbReference type="InParanoid" id="G0VAD3"/>
<evidence type="ECO:0000256" key="6">
    <source>
        <dbReference type="SAM" id="MobiDB-lite"/>
    </source>
</evidence>
<dbReference type="eggNOG" id="KOG3012">
    <property type="taxonomic scope" value="Eukaryota"/>
</dbReference>
<evidence type="ECO:0000256" key="7">
    <source>
        <dbReference type="SAM" id="Phobius"/>
    </source>
</evidence>
<accession>G0VAD3</accession>
<dbReference type="RefSeq" id="XP_003675234.1">
    <property type="nucleotide sequence ID" value="XM_003675186.1"/>
</dbReference>
<dbReference type="KEGG" id="ncs:NCAS_0B07790"/>